<keyword evidence="2" id="KW-1185">Reference proteome</keyword>
<dbReference type="RefSeq" id="WP_380668991.1">
    <property type="nucleotide sequence ID" value="NZ_JBHTCJ010000007.1"/>
</dbReference>
<gene>
    <name evidence="1" type="ORF">ACFQRI_15300</name>
</gene>
<organism evidence="1 2">
    <name type="scientific">Saccharopolyspora griseoalba</name>
    <dbReference type="NCBI Taxonomy" id="1431848"/>
    <lineage>
        <taxon>Bacteria</taxon>
        <taxon>Bacillati</taxon>
        <taxon>Actinomycetota</taxon>
        <taxon>Actinomycetes</taxon>
        <taxon>Pseudonocardiales</taxon>
        <taxon>Pseudonocardiaceae</taxon>
        <taxon>Saccharopolyspora</taxon>
    </lineage>
</organism>
<dbReference type="EMBL" id="JBHTCJ010000007">
    <property type="protein sequence ID" value="MFC7342769.1"/>
    <property type="molecule type" value="Genomic_DNA"/>
</dbReference>
<accession>A0ABW2LN85</accession>
<reference evidence="2" key="1">
    <citation type="journal article" date="2019" name="Int. J. Syst. Evol. Microbiol.">
        <title>The Global Catalogue of Microorganisms (GCM) 10K type strain sequencing project: providing services to taxonomists for standard genome sequencing and annotation.</title>
        <authorList>
            <consortium name="The Broad Institute Genomics Platform"/>
            <consortium name="The Broad Institute Genome Sequencing Center for Infectious Disease"/>
            <person name="Wu L."/>
            <person name="Ma J."/>
        </authorList>
    </citation>
    <scope>NUCLEOTIDE SEQUENCE [LARGE SCALE GENOMIC DNA]</scope>
    <source>
        <strain evidence="2">WLHS5</strain>
    </source>
</reference>
<evidence type="ECO:0000313" key="1">
    <source>
        <dbReference type="EMBL" id="MFC7342769.1"/>
    </source>
</evidence>
<name>A0ABW2LN85_9PSEU</name>
<evidence type="ECO:0000313" key="2">
    <source>
        <dbReference type="Proteomes" id="UP001596504"/>
    </source>
</evidence>
<dbReference type="Proteomes" id="UP001596504">
    <property type="component" value="Unassembled WGS sequence"/>
</dbReference>
<comment type="caution">
    <text evidence="1">The sequence shown here is derived from an EMBL/GenBank/DDBJ whole genome shotgun (WGS) entry which is preliminary data.</text>
</comment>
<sequence length="76" mass="8138">MVVIRRNAHGLPARVEVSYGDGSSFVGVPVLEGEPVADGPSRFRFDPVVTDRLRFDLVSAKPGARDGFLGVGELRA</sequence>
<protein>
    <submittedName>
        <fullName evidence="1">Uncharacterized protein</fullName>
    </submittedName>
</protein>
<proteinExistence type="predicted"/>